<comment type="caution">
    <text evidence="1">The sequence shown here is derived from an EMBL/GenBank/DDBJ whole genome shotgun (WGS) entry which is preliminary data.</text>
</comment>
<proteinExistence type="predicted"/>
<organism evidence="1 2">
    <name type="scientific">Ceratitis capitata</name>
    <name type="common">Mediterranean fruit fly</name>
    <name type="synonym">Tephritis capitata</name>
    <dbReference type="NCBI Taxonomy" id="7213"/>
    <lineage>
        <taxon>Eukaryota</taxon>
        <taxon>Metazoa</taxon>
        <taxon>Ecdysozoa</taxon>
        <taxon>Arthropoda</taxon>
        <taxon>Hexapoda</taxon>
        <taxon>Insecta</taxon>
        <taxon>Pterygota</taxon>
        <taxon>Neoptera</taxon>
        <taxon>Endopterygota</taxon>
        <taxon>Diptera</taxon>
        <taxon>Brachycera</taxon>
        <taxon>Muscomorpha</taxon>
        <taxon>Tephritoidea</taxon>
        <taxon>Tephritidae</taxon>
        <taxon>Ceratitis</taxon>
        <taxon>Ceratitis</taxon>
    </lineage>
</organism>
<accession>A0A811U4W4</accession>
<sequence>MLVSQATAAAAATATRMSLTADQPSLSSKSHQQSINTATLANVLIVDCRTYQIGQLATSFMCYL</sequence>
<reference evidence="1" key="1">
    <citation type="submission" date="2020-11" db="EMBL/GenBank/DDBJ databases">
        <authorList>
            <person name="Whitehead M."/>
        </authorList>
    </citation>
    <scope>NUCLEOTIDE SEQUENCE</scope>
    <source>
        <strain evidence="1">EGII</strain>
    </source>
</reference>
<gene>
    <name evidence="1" type="ORF">CCAP1982_LOCUS2282</name>
</gene>
<dbReference type="AlphaFoldDB" id="A0A811U4W4"/>
<evidence type="ECO:0000313" key="2">
    <source>
        <dbReference type="Proteomes" id="UP000606786"/>
    </source>
</evidence>
<dbReference type="EMBL" id="CAJHJT010000001">
    <property type="protein sequence ID" value="CAD6993470.1"/>
    <property type="molecule type" value="Genomic_DNA"/>
</dbReference>
<evidence type="ECO:0000313" key="1">
    <source>
        <dbReference type="EMBL" id="CAD6993470.1"/>
    </source>
</evidence>
<name>A0A811U4W4_CERCA</name>
<protein>
    <submittedName>
        <fullName evidence="1">(Mediterranean fruit fly) hypothetical protein</fullName>
    </submittedName>
</protein>
<keyword evidence="2" id="KW-1185">Reference proteome</keyword>
<dbReference type="Proteomes" id="UP000606786">
    <property type="component" value="Unassembled WGS sequence"/>
</dbReference>